<sequence length="249" mass="28731">MLSITPKHTPKRLFPTPAIAKAKAQQPHTAPVQEATVVIKPTTPTEPNLLSRVWSYLPFSYKPPPRPTHALLDDLPLLPKYEPWTRSHYLTLDRLYYRYLRNPSLFSPSHPSNKNILTPGFIPYIDIDIYNYGYEARLSTSHIILASLFSSLLVLNSFEEFKLANGGEDIDDSEKLLEPCKEGTKINEWIVVRRLFSLVGSKWVERDEERGLDPLGEREGDMRWRFAGQTEWIEWVGMEVHGEWDGRVV</sequence>
<dbReference type="AlphaFoldDB" id="A0A9P4U1F2"/>
<evidence type="ECO:0000313" key="2">
    <source>
        <dbReference type="Proteomes" id="UP000800235"/>
    </source>
</evidence>
<comment type="caution">
    <text evidence="1">The sequence shown here is derived from an EMBL/GenBank/DDBJ whole genome shotgun (WGS) entry which is preliminary data.</text>
</comment>
<evidence type="ECO:0000313" key="1">
    <source>
        <dbReference type="EMBL" id="KAF2432938.1"/>
    </source>
</evidence>
<proteinExistence type="predicted"/>
<organism evidence="1 2">
    <name type="scientific">Tothia fuscella</name>
    <dbReference type="NCBI Taxonomy" id="1048955"/>
    <lineage>
        <taxon>Eukaryota</taxon>
        <taxon>Fungi</taxon>
        <taxon>Dikarya</taxon>
        <taxon>Ascomycota</taxon>
        <taxon>Pezizomycotina</taxon>
        <taxon>Dothideomycetes</taxon>
        <taxon>Pleosporomycetidae</taxon>
        <taxon>Venturiales</taxon>
        <taxon>Cylindrosympodiaceae</taxon>
        <taxon>Tothia</taxon>
    </lineage>
</organism>
<gene>
    <name evidence="1" type="ORF">EJ08DRAFT_647693</name>
</gene>
<name>A0A9P4U1F2_9PEZI</name>
<dbReference type="OrthoDB" id="3946221at2759"/>
<keyword evidence="2" id="KW-1185">Reference proteome</keyword>
<dbReference type="EMBL" id="MU007023">
    <property type="protein sequence ID" value="KAF2432938.1"/>
    <property type="molecule type" value="Genomic_DNA"/>
</dbReference>
<accession>A0A9P4U1F2</accession>
<dbReference type="Proteomes" id="UP000800235">
    <property type="component" value="Unassembled WGS sequence"/>
</dbReference>
<protein>
    <submittedName>
        <fullName evidence="1">Uncharacterized protein</fullName>
    </submittedName>
</protein>
<reference evidence="1" key="1">
    <citation type="journal article" date="2020" name="Stud. Mycol.">
        <title>101 Dothideomycetes genomes: a test case for predicting lifestyles and emergence of pathogens.</title>
        <authorList>
            <person name="Haridas S."/>
            <person name="Albert R."/>
            <person name="Binder M."/>
            <person name="Bloem J."/>
            <person name="Labutti K."/>
            <person name="Salamov A."/>
            <person name="Andreopoulos B."/>
            <person name="Baker S."/>
            <person name="Barry K."/>
            <person name="Bills G."/>
            <person name="Bluhm B."/>
            <person name="Cannon C."/>
            <person name="Castanera R."/>
            <person name="Culley D."/>
            <person name="Daum C."/>
            <person name="Ezra D."/>
            <person name="Gonzalez J."/>
            <person name="Henrissat B."/>
            <person name="Kuo A."/>
            <person name="Liang C."/>
            <person name="Lipzen A."/>
            <person name="Lutzoni F."/>
            <person name="Magnuson J."/>
            <person name="Mondo S."/>
            <person name="Nolan M."/>
            <person name="Ohm R."/>
            <person name="Pangilinan J."/>
            <person name="Park H.-J."/>
            <person name="Ramirez L."/>
            <person name="Alfaro M."/>
            <person name="Sun H."/>
            <person name="Tritt A."/>
            <person name="Yoshinaga Y."/>
            <person name="Zwiers L.-H."/>
            <person name="Turgeon B."/>
            <person name="Goodwin S."/>
            <person name="Spatafora J."/>
            <person name="Crous P."/>
            <person name="Grigoriev I."/>
        </authorList>
    </citation>
    <scope>NUCLEOTIDE SEQUENCE</scope>
    <source>
        <strain evidence="1">CBS 130266</strain>
    </source>
</reference>